<accession>A0A7J7LHE6</accession>
<protein>
    <submittedName>
        <fullName evidence="1">Uncharacterized protein</fullName>
    </submittedName>
</protein>
<gene>
    <name evidence="1" type="ORF">GIB67_037946</name>
</gene>
<proteinExistence type="predicted"/>
<comment type="caution">
    <text evidence="1">The sequence shown here is derived from an EMBL/GenBank/DDBJ whole genome shotgun (WGS) entry which is preliminary data.</text>
</comment>
<keyword evidence="2" id="KW-1185">Reference proteome</keyword>
<evidence type="ECO:0000313" key="2">
    <source>
        <dbReference type="Proteomes" id="UP000541444"/>
    </source>
</evidence>
<reference evidence="1 2" key="1">
    <citation type="journal article" date="2020" name="IScience">
        <title>Genome Sequencing of the Endangered Kingdonia uniflora (Circaeasteraceae, Ranunculales) Reveals Potential Mechanisms of Evolutionary Specialization.</title>
        <authorList>
            <person name="Sun Y."/>
            <person name="Deng T."/>
            <person name="Zhang A."/>
            <person name="Moore M.J."/>
            <person name="Landis J.B."/>
            <person name="Lin N."/>
            <person name="Zhang H."/>
            <person name="Zhang X."/>
            <person name="Huang J."/>
            <person name="Zhang X."/>
            <person name="Sun H."/>
            <person name="Wang H."/>
        </authorList>
    </citation>
    <scope>NUCLEOTIDE SEQUENCE [LARGE SCALE GENOMIC DNA]</scope>
    <source>
        <strain evidence="1">TB1705</strain>
        <tissue evidence="1">Leaf</tissue>
    </source>
</reference>
<organism evidence="1 2">
    <name type="scientific">Kingdonia uniflora</name>
    <dbReference type="NCBI Taxonomy" id="39325"/>
    <lineage>
        <taxon>Eukaryota</taxon>
        <taxon>Viridiplantae</taxon>
        <taxon>Streptophyta</taxon>
        <taxon>Embryophyta</taxon>
        <taxon>Tracheophyta</taxon>
        <taxon>Spermatophyta</taxon>
        <taxon>Magnoliopsida</taxon>
        <taxon>Ranunculales</taxon>
        <taxon>Circaeasteraceae</taxon>
        <taxon>Kingdonia</taxon>
    </lineage>
</organism>
<dbReference type="EMBL" id="JACGCM010002284">
    <property type="protein sequence ID" value="KAF6141978.1"/>
    <property type="molecule type" value="Genomic_DNA"/>
</dbReference>
<dbReference type="AlphaFoldDB" id="A0A7J7LHE6"/>
<dbReference type="Proteomes" id="UP000541444">
    <property type="component" value="Unassembled WGS sequence"/>
</dbReference>
<evidence type="ECO:0000313" key="1">
    <source>
        <dbReference type="EMBL" id="KAF6141978.1"/>
    </source>
</evidence>
<name>A0A7J7LHE6_9MAGN</name>
<sequence length="113" mass="12692">MLKKNSAAADEAFYAEIALLLKQTPPNSSMARRVSLCLSQNLLLSKLIPNQSSSLHQRSIKAITNLPMITPSTPPFPSPSHPKHLFFTPRFFCSSNAEPQREREVFVELHCSR</sequence>